<feature type="domain" description="Tag1-like fourth Ig-like" evidence="4">
    <location>
        <begin position="558"/>
        <end position="673"/>
    </location>
</feature>
<dbReference type="PANTHER" id="PTHR35895:SF3">
    <property type="entry name" value="PRE-RRNA PROCESSING PROTEIN"/>
    <property type="match status" value="1"/>
</dbReference>
<organism evidence="6 7">
    <name type="scientific">Pyronema omphalodes (strain CBS 100304)</name>
    <name type="common">Pyronema confluens</name>
    <dbReference type="NCBI Taxonomy" id="1076935"/>
    <lineage>
        <taxon>Eukaryota</taxon>
        <taxon>Fungi</taxon>
        <taxon>Dikarya</taxon>
        <taxon>Ascomycota</taxon>
        <taxon>Pezizomycotina</taxon>
        <taxon>Pezizomycetes</taxon>
        <taxon>Pezizales</taxon>
        <taxon>Pyronemataceae</taxon>
        <taxon>Pyronema</taxon>
    </lineage>
</organism>
<evidence type="ECO:0000259" key="3">
    <source>
        <dbReference type="Pfam" id="PF22786"/>
    </source>
</evidence>
<dbReference type="Pfam" id="PF26153">
    <property type="entry name" value="LEA-2L_5"/>
    <property type="match status" value="1"/>
</dbReference>
<evidence type="ECO:0000259" key="5">
    <source>
        <dbReference type="Pfam" id="PF26153"/>
    </source>
</evidence>
<dbReference type="OMA" id="HYNITKL"/>
<keyword evidence="7" id="KW-1185">Reference proteome</keyword>
<keyword evidence="2" id="KW-1133">Transmembrane helix</keyword>
<evidence type="ECO:0000313" key="7">
    <source>
        <dbReference type="Proteomes" id="UP000018144"/>
    </source>
</evidence>
<dbReference type="Pfam" id="PF26150">
    <property type="entry name" value="LEA-2_4"/>
    <property type="match status" value="1"/>
</dbReference>
<accession>U4KY21</accession>
<evidence type="ECO:0000313" key="6">
    <source>
        <dbReference type="EMBL" id="CCX04464.1"/>
    </source>
</evidence>
<evidence type="ECO:0008006" key="8">
    <source>
        <dbReference type="Google" id="ProtNLM"/>
    </source>
</evidence>
<dbReference type="Proteomes" id="UP000018144">
    <property type="component" value="Unassembled WGS sequence"/>
</dbReference>
<dbReference type="GO" id="GO:0000329">
    <property type="term" value="C:fungal-type vacuole membrane"/>
    <property type="evidence" value="ECO:0007669"/>
    <property type="project" value="InterPro"/>
</dbReference>
<reference evidence="6 7" key="1">
    <citation type="journal article" date="2013" name="PLoS Genet.">
        <title>The genome and development-dependent transcriptomes of Pyronema confluens: a window into fungal evolution.</title>
        <authorList>
            <person name="Traeger S."/>
            <person name="Altegoer F."/>
            <person name="Freitag M."/>
            <person name="Gabaldon T."/>
            <person name="Kempken F."/>
            <person name="Kumar A."/>
            <person name="Marcet-Houben M."/>
            <person name="Poggeler S."/>
            <person name="Stajich J.E."/>
            <person name="Nowrousian M."/>
        </authorList>
    </citation>
    <scope>NUCLEOTIDE SEQUENCE [LARGE SCALE GENOMIC DNA]</scope>
    <source>
        <strain evidence="7">CBS 100304</strain>
        <tissue evidence="6">Vegetative mycelium</tissue>
    </source>
</reference>
<dbReference type="Pfam" id="PF22786">
    <property type="entry name" value="Tag1_C"/>
    <property type="match status" value="1"/>
</dbReference>
<dbReference type="eggNOG" id="ENOG502QZVV">
    <property type="taxonomic scope" value="Eukaryota"/>
</dbReference>
<dbReference type="Pfam" id="PF26174">
    <property type="entry name" value="LEA-2_1"/>
    <property type="match status" value="1"/>
</dbReference>
<evidence type="ECO:0000256" key="1">
    <source>
        <dbReference type="SAM" id="MobiDB-lite"/>
    </source>
</evidence>
<dbReference type="InterPro" id="IPR059066">
    <property type="entry name" value="Ig_Tag1-like_5th"/>
</dbReference>
<feature type="region of interest" description="Disordered" evidence="1">
    <location>
        <begin position="1"/>
        <end position="22"/>
    </location>
</feature>
<feature type="domain" description="Tag1 C-terminal" evidence="3">
    <location>
        <begin position="440"/>
        <end position="547"/>
    </location>
</feature>
<evidence type="ECO:0000259" key="4">
    <source>
        <dbReference type="Pfam" id="PF26150"/>
    </source>
</evidence>
<feature type="transmembrane region" description="Helical" evidence="2">
    <location>
        <begin position="56"/>
        <end position="80"/>
    </location>
</feature>
<dbReference type="InterPro" id="IPR046368">
    <property type="entry name" value="Tag1"/>
</dbReference>
<name>U4KY21_PYROM</name>
<feature type="domain" description="Tag1-like fifth Ig-like" evidence="5">
    <location>
        <begin position="698"/>
        <end position="806"/>
    </location>
</feature>
<protein>
    <recommendedName>
        <fullName evidence="8">Pre-rRNA processing protein</fullName>
    </recommendedName>
</protein>
<sequence>MSKPASILSTSRRSSYHEANESSPLLLNAQQTPSYDGSTEGSSSLYVARLKRWPSIVALTALCGGIIGVLACGFIVPSYAVSYAQESAVLDLRSVAVDSFTDNGVKVRVKADVVIDAHRVKYWTVRTAGRLGAAIIGSVNVDNLNLNVRLPEYDNALLGTAQVPGMSISIRNGNTNHLDFIADTKPGDLETIRLLANDYMNGAVKNLKVFGEVGMTVHKGLIHFGIDNIRQDFIFKDAPALPPYKVTRLHVGEVSLDNNKVILANASAVIDNPYPFALSVPPLGFKVSLPGCDADSRIPLAVAASSRIDVRPNTAITADVSGFLQSLPADLTKVCPKTNLSPMDAFIGQYLHGQTAVVYITGDQSTVGKGDAPEWLLELLSSVTVPVPVPGHTFDNVIQSFSLSNVNIKLPTGDEDPDKITPLLSATVEAMIKLPKEIDLDFDITRLKVNSDVLYEGSPFGALIIKDWIPASSSRVPNAELLKVKGSVKDAPLDITDYDVFQVVLRKLLFGGGQAINLGINGTADADIVSGLGEFIIHNIPASGNITLGGLPLSDMPMPTLQDIAITESTETSMNLRISLAAQNPTPWEVYVPYSNVLIGTDGVTIGNGTIKDMYIKKGSNKIIVNAAWDPSRYSGKKGVKAGEELLGHYISGHNTSLTLSVHPDSFPAMPELSRALSSLSFTTPMPHIGAKDPNEPPKSFIESATMYLLSSTASFFLLNPLPHDSILINTLDGVAMYNGSPVGTIKSDYPFLIKAGNDGATTSPRLPVDWDAGSVGFEFLRRTLWGELELHAEAQVELKMGRMRMGVYYNGTKGVRAHVRP</sequence>
<dbReference type="AlphaFoldDB" id="U4KY21"/>
<dbReference type="InterPro" id="IPR059065">
    <property type="entry name" value="Ig_Tag1-like_4th"/>
</dbReference>
<keyword evidence="2" id="KW-0812">Transmembrane</keyword>
<evidence type="ECO:0000256" key="2">
    <source>
        <dbReference type="SAM" id="Phobius"/>
    </source>
</evidence>
<dbReference type="InterPro" id="IPR055011">
    <property type="entry name" value="Tag1_C"/>
</dbReference>
<keyword evidence="2" id="KW-0472">Membrane</keyword>
<proteinExistence type="predicted"/>
<dbReference type="PANTHER" id="PTHR35895">
    <property type="entry name" value="CHROMOSOME 16, WHOLE GENOME SHOTGUN SEQUENCE"/>
    <property type="match status" value="1"/>
</dbReference>
<dbReference type="OrthoDB" id="5596576at2759"/>
<gene>
    <name evidence="6" type="ORF">PCON_02421</name>
</gene>
<dbReference type="EMBL" id="HF935205">
    <property type="protein sequence ID" value="CCX04464.1"/>
    <property type="molecule type" value="Genomic_DNA"/>
</dbReference>